<dbReference type="AlphaFoldDB" id="A0A5E8B1N2"/>
<name>A0A5E8B1N2_9ASCO</name>
<keyword evidence="2" id="KW-0812">Transmembrane</keyword>
<organism evidence="3 4">
    <name type="scientific">Magnusiomyces paraingens</name>
    <dbReference type="NCBI Taxonomy" id="2606893"/>
    <lineage>
        <taxon>Eukaryota</taxon>
        <taxon>Fungi</taxon>
        <taxon>Dikarya</taxon>
        <taxon>Ascomycota</taxon>
        <taxon>Saccharomycotina</taxon>
        <taxon>Dipodascomycetes</taxon>
        <taxon>Dipodascales</taxon>
        <taxon>Dipodascaceae</taxon>
        <taxon>Magnusiomyces</taxon>
    </lineage>
</organism>
<evidence type="ECO:0000313" key="4">
    <source>
        <dbReference type="Proteomes" id="UP000398389"/>
    </source>
</evidence>
<evidence type="ECO:0000313" key="3">
    <source>
        <dbReference type="EMBL" id="VVT44690.1"/>
    </source>
</evidence>
<dbReference type="RefSeq" id="XP_031851115.1">
    <property type="nucleotide sequence ID" value="XM_031995224.1"/>
</dbReference>
<protein>
    <submittedName>
        <fullName evidence="3">Uncharacterized protein</fullName>
    </submittedName>
</protein>
<keyword evidence="4" id="KW-1185">Reference proteome</keyword>
<dbReference type="EMBL" id="CABVLU010000001">
    <property type="protein sequence ID" value="VVT44690.1"/>
    <property type="molecule type" value="Genomic_DNA"/>
</dbReference>
<keyword evidence="2" id="KW-1133">Transmembrane helix</keyword>
<dbReference type="OrthoDB" id="4085183at2759"/>
<accession>A0A5E8B1N2</accession>
<evidence type="ECO:0000256" key="1">
    <source>
        <dbReference type="SAM" id="MobiDB-lite"/>
    </source>
</evidence>
<proteinExistence type="predicted"/>
<feature type="region of interest" description="Disordered" evidence="1">
    <location>
        <begin position="104"/>
        <end position="182"/>
    </location>
</feature>
<dbReference type="Proteomes" id="UP000398389">
    <property type="component" value="Unassembled WGS sequence"/>
</dbReference>
<reference evidence="3 4" key="1">
    <citation type="submission" date="2019-09" db="EMBL/GenBank/DDBJ databases">
        <authorList>
            <person name="Brejova B."/>
        </authorList>
    </citation>
    <scope>NUCLEOTIDE SEQUENCE [LARGE SCALE GENOMIC DNA]</scope>
</reference>
<feature type="compositionally biased region" description="Polar residues" evidence="1">
    <location>
        <begin position="104"/>
        <end position="117"/>
    </location>
</feature>
<feature type="compositionally biased region" description="Basic and acidic residues" evidence="1">
    <location>
        <begin position="172"/>
        <end position="182"/>
    </location>
</feature>
<sequence length="279" mass="31723">MSVQQNQPLRLVFPESSSFIPKKSSSNRAISFRYLILVAYIYGGVHVLVWLLSRTLVTPLFQQLVYDRREYHEKFFELLRDLNTKLSSFVPFIPPTALITYETPSGSRYADAQTQTNPEEEETKPNDPYSYITSVTTEKTKRRNRRTTVKFGAGSDGENKENSDNVEDEQEDLRSPAERANSETKEFVETVKYISTRTSALETASIVGLFNPVKVQLNELTDSVRALNVGDSAALADTLRLSKSSSLKNRKTNLDDVRKEIRSFKGSFLSARNFPTVRR</sequence>
<evidence type="ECO:0000256" key="2">
    <source>
        <dbReference type="SAM" id="Phobius"/>
    </source>
</evidence>
<keyword evidence="2" id="KW-0472">Membrane</keyword>
<feature type="transmembrane region" description="Helical" evidence="2">
    <location>
        <begin position="32"/>
        <end position="52"/>
    </location>
</feature>
<dbReference type="GeneID" id="43579324"/>
<gene>
    <name evidence="3" type="ORF">SAPINGB_P000500</name>
</gene>